<keyword evidence="1" id="KW-0812">Transmembrane</keyword>
<keyword evidence="1" id="KW-1133">Transmembrane helix</keyword>
<feature type="transmembrane region" description="Helical" evidence="1">
    <location>
        <begin position="186"/>
        <end position="204"/>
    </location>
</feature>
<evidence type="ECO:0000313" key="3">
    <source>
        <dbReference type="Proteomes" id="UP001218188"/>
    </source>
</evidence>
<sequence>MGGDILQRRGNIVLLVTAIALFTLSTIIVILALILGAARIDDVDLPVPELLFAANIIFGVNNVIADGLVIYRCYCVWNYNGYVVIVPILSLIATSLFGLDLDLPAKPFYGLSLATNILVNMLTAGRIWWIYREARMCLKTDMQKKYLSSLAILVESGVLYSATVLAFLILVTIVPTRISTPAIYQMLAQIMGIAPTLIIVRVGLGVSVQNVEITVKAAVTMTSETHVRPISPPGSLDKSAISVPKDVEQGDLDSNSDTGFYGPRCMLAKYEYDTQFAVSYSHPYRIHRVYIREPTPRNFVLLLPKIPENCSNC</sequence>
<reference evidence="2" key="1">
    <citation type="submission" date="2023-03" db="EMBL/GenBank/DDBJ databases">
        <title>Massive genome expansion in bonnet fungi (Mycena s.s.) driven by repeated elements and novel gene families across ecological guilds.</title>
        <authorList>
            <consortium name="Lawrence Berkeley National Laboratory"/>
            <person name="Harder C.B."/>
            <person name="Miyauchi S."/>
            <person name="Viragh M."/>
            <person name="Kuo A."/>
            <person name="Thoen E."/>
            <person name="Andreopoulos B."/>
            <person name="Lu D."/>
            <person name="Skrede I."/>
            <person name="Drula E."/>
            <person name="Henrissat B."/>
            <person name="Morin E."/>
            <person name="Kohler A."/>
            <person name="Barry K."/>
            <person name="LaButti K."/>
            <person name="Morin E."/>
            <person name="Salamov A."/>
            <person name="Lipzen A."/>
            <person name="Mereny Z."/>
            <person name="Hegedus B."/>
            <person name="Baldrian P."/>
            <person name="Stursova M."/>
            <person name="Weitz H."/>
            <person name="Taylor A."/>
            <person name="Grigoriev I.V."/>
            <person name="Nagy L.G."/>
            <person name="Martin F."/>
            <person name="Kauserud H."/>
        </authorList>
    </citation>
    <scope>NUCLEOTIDE SEQUENCE</scope>
    <source>
        <strain evidence="2">CBHHK200</strain>
    </source>
</reference>
<protein>
    <submittedName>
        <fullName evidence="2">Uncharacterized protein</fullName>
    </submittedName>
</protein>
<feature type="transmembrane region" description="Helical" evidence="1">
    <location>
        <begin position="150"/>
        <end position="174"/>
    </location>
</feature>
<feature type="transmembrane region" description="Helical" evidence="1">
    <location>
        <begin position="12"/>
        <end position="38"/>
    </location>
</feature>
<comment type="caution">
    <text evidence="2">The sequence shown here is derived from an EMBL/GenBank/DDBJ whole genome shotgun (WGS) entry which is preliminary data.</text>
</comment>
<name>A0AAD6S870_9AGAR</name>
<dbReference type="AlphaFoldDB" id="A0AAD6S870"/>
<keyword evidence="3" id="KW-1185">Reference proteome</keyword>
<feature type="transmembrane region" description="Helical" evidence="1">
    <location>
        <begin position="50"/>
        <end position="70"/>
    </location>
</feature>
<feature type="transmembrane region" description="Helical" evidence="1">
    <location>
        <begin position="82"/>
        <end position="101"/>
    </location>
</feature>
<organism evidence="2 3">
    <name type="scientific">Mycena alexandri</name>
    <dbReference type="NCBI Taxonomy" id="1745969"/>
    <lineage>
        <taxon>Eukaryota</taxon>
        <taxon>Fungi</taxon>
        <taxon>Dikarya</taxon>
        <taxon>Basidiomycota</taxon>
        <taxon>Agaricomycotina</taxon>
        <taxon>Agaricomycetes</taxon>
        <taxon>Agaricomycetidae</taxon>
        <taxon>Agaricales</taxon>
        <taxon>Marasmiineae</taxon>
        <taxon>Mycenaceae</taxon>
        <taxon>Mycena</taxon>
    </lineage>
</organism>
<feature type="transmembrane region" description="Helical" evidence="1">
    <location>
        <begin position="107"/>
        <end position="129"/>
    </location>
</feature>
<proteinExistence type="predicted"/>
<dbReference type="EMBL" id="JARJCM010000215">
    <property type="protein sequence ID" value="KAJ7022173.1"/>
    <property type="molecule type" value="Genomic_DNA"/>
</dbReference>
<evidence type="ECO:0000256" key="1">
    <source>
        <dbReference type="SAM" id="Phobius"/>
    </source>
</evidence>
<gene>
    <name evidence="2" type="ORF">C8F04DRAFT_1240908</name>
</gene>
<keyword evidence="1" id="KW-0472">Membrane</keyword>
<accession>A0AAD6S870</accession>
<dbReference type="Proteomes" id="UP001218188">
    <property type="component" value="Unassembled WGS sequence"/>
</dbReference>
<evidence type="ECO:0000313" key="2">
    <source>
        <dbReference type="EMBL" id="KAJ7022173.1"/>
    </source>
</evidence>